<protein>
    <submittedName>
        <fullName evidence="4">Oxidoreductase</fullName>
    </submittedName>
</protein>
<dbReference type="CDD" id="cd05233">
    <property type="entry name" value="SDR_c"/>
    <property type="match status" value="1"/>
</dbReference>
<dbReference type="PANTHER" id="PTHR44196">
    <property type="entry name" value="DEHYDROGENASE/REDUCTASE SDR FAMILY MEMBER 7B"/>
    <property type="match status" value="1"/>
</dbReference>
<gene>
    <name evidence="4" type="ORF">C241_26015</name>
</gene>
<keyword evidence="2" id="KW-0560">Oxidoreductase</keyword>
<dbReference type="Proteomes" id="UP000017668">
    <property type="component" value="Unassembled WGS sequence"/>
</dbReference>
<name>A0ABN0HFB7_RHILU</name>
<evidence type="ECO:0000259" key="3">
    <source>
        <dbReference type="SMART" id="SM00822"/>
    </source>
</evidence>
<proteinExistence type="inferred from homology"/>
<organism evidence="4 5">
    <name type="scientific">Bradyrhizobium lupini HPC(L)</name>
    <dbReference type="NCBI Taxonomy" id="1229491"/>
    <lineage>
        <taxon>Bacteria</taxon>
        <taxon>Pseudomonadati</taxon>
        <taxon>Pseudomonadota</taxon>
        <taxon>Alphaproteobacteria</taxon>
        <taxon>Hyphomicrobiales</taxon>
        <taxon>Nitrobacteraceae</taxon>
        <taxon>Bradyrhizobium</taxon>
    </lineage>
</organism>
<sequence length="274" mass="29039">MIMSREESTKGLAVVTGASSGIGYELARCAAQDGYDLIIVADENDIDAAATRLRAAGTQVEAVRADLSTQAGVEDLLTRITASSRPVDLLFANAGQGLGDGFLDQRMEDIQRVIATNISGTIALVHALAGGMRQRGNGRILFTGSIAGFMPGTFQAVYNATKAFINSFSFALREELDGTGVTVTCLMPGATDTEFFERADMLDTPVGRQKKDDPGFVAKTGYEAMMNGEGDVVSGWKNKLMSAMANVTPAETLARQHRKMQSRMGNSLAAPSAP</sequence>
<evidence type="ECO:0000256" key="1">
    <source>
        <dbReference type="ARBA" id="ARBA00006484"/>
    </source>
</evidence>
<evidence type="ECO:0000256" key="2">
    <source>
        <dbReference type="ARBA" id="ARBA00023002"/>
    </source>
</evidence>
<dbReference type="PRINTS" id="PR00081">
    <property type="entry name" value="GDHRDH"/>
</dbReference>
<evidence type="ECO:0000313" key="5">
    <source>
        <dbReference type="Proteomes" id="UP000017668"/>
    </source>
</evidence>
<dbReference type="SUPFAM" id="SSF51735">
    <property type="entry name" value="NAD(P)-binding Rossmann-fold domains"/>
    <property type="match status" value="1"/>
</dbReference>
<dbReference type="InterPro" id="IPR020904">
    <property type="entry name" value="Sc_DH/Rdtase_CS"/>
</dbReference>
<dbReference type="PIRSF" id="PIRSF000126">
    <property type="entry name" value="11-beta-HSD1"/>
    <property type="match status" value="1"/>
</dbReference>
<dbReference type="Gene3D" id="3.40.50.720">
    <property type="entry name" value="NAD(P)-binding Rossmann-like Domain"/>
    <property type="match status" value="1"/>
</dbReference>
<feature type="domain" description="Ketoreductase" evidence="3">
    <location>
        <begin position="11"/>
        <end position="193"/>
    </location>
</feature>
<dbReference type="Pfam" id="PF00106">
    <property type="entry name" value="adh_short"/>
    <property type="match status" value="1"/>
</dbReference>
<dbReference type="PROSITE" id="PS00061">
    <property type="entry name" value="ADH_SHORT"/>
    <property type="match status" value="1"/>
</dbReference>
<comment type="caution">
    <text evidence="4">The sequence shown here is derived from an EMBL/GenBank/DDBJ whole genome shotgun (WGS) entry which is preliminary data.</text>
</comment>
<dbReference type="InterPro" id="IPR057326">
    <property type="entry name" value="KR_dom"/>
</dbReference>
<dbReference type="EMBL" id="AMQQ01000048">
    <property type="protein sequence ID" value="EKJ93238.1"/>
    <property type="molecule type" value="Genomic_DNA"/>
</dbReference>
<dbReference type="PANTHER" id="PTHR44196:SF2">
    <property type="entry name" value="SHORT-CHAIN DEHYDROGENASE-RELATED"/>
    <property type="match status" value="1"/>
</dbReference>
<evidence type="ECO:0000313" key="4">
    <source>
        <dbReference type="EMBL" id="EKJ93238.1"/>
    </source>
</evidence>
<accession>A0ABN0HFB7</accession>
<dbReference type="SMART" id="SM00822">
    <property type="entry name" value="PKS_KR"/>
    <property type="match status" value="1"/>
</dbReference>
<keyword evidence="5" id="KW-1185">Reference proteome</keyword>
<dbReference type="InterPro" id="IPR002347">
    <property type="entry name" value="SDR_fam"/>
</dbReference>
<dbReference type="InterPro" id="IPR036291">
    <property type="entry name" value="NAD(P)-bd_dom_sf"/>
</dbReference>
<reference evidence="4 5" key="1">
    <citation type="journal article" date="2013" name="Genome Announc.">
        <title>Genome Sequence of Rhizobium lupini HPC(L) Isolated from Saline Desert Soil, Kutch (Gujarat).</title>
        <authorList>
            <person name="Agarwal L."/>
            <person name="Purohit H.J."/>
        </authorList>
    </citation>
    <scope>NUCLEOTIDE SEQUENCE [LARGE SCALE GENOMIC DNA]</scope>
    <source>
        <strain evidence="5">HPC(L)</strain>
    </source>
</reference>
<comment type="similarity">
    <text evidence="1">Belongs to the short-chain dehydrogenases/reductases (SDR) family.</text>
</comment>